<protein>
    <recommendedName>
        <fullName evidence="3">Bet v I/Major latex protein domain-containing protein</fullName>
    </recommendedName>
</protein>
<organism evidence="4 5">
    <name type="scientific">Striga hermonthica</name>
    <name type="common">Purple witchweed</name>
    <name type="synonym">Buchnera hermonthica</name>
    <dbReference type="NCBI Taxonomy" id="68872"/>
    <lineage>
        <taxon>Eukaryota</taxon>
        <taxon>Viridiplantae</taxon>
        <taxon>Streptophyta</taxon>
        <taxon>Embryophyta</taxon>
        <taxon>Tracheophyta</taxon>
        <taxon>Spermatophyta</taxon>
        <taxon>Magnoliopsida</taxon>
        <taxon>eudicotyledons</taxon>
        <taxon>Gunneridae</taxon>
        <taxon>Pentapetalae</taxon>
        <taxon>asterids</taxon>
        <taxon>lamiids</taxon>
        <taxon>Lamiales</taxon>
        <taxon>Orobanchaceae</taxon>
        <taxon>Buchnereae</taxon>
        <taxon>Striga</taxon>
    </lineage>
</organism>
<dbReference type="InterPro" id="IPR000916">
    <property type="entry name" value="Bet_v_I/MLP"/>
</dbReference>
<gene>
    <name evidence="4" type="ORF">SHERM_17110</name>
</gene>
<evidence type="ECO:0000256" key="1">
    <source>
        <dbReference type="ARBA" id="ARBA00009744"/>
    </source>
</evidence>
<dbReference type="FunFam" id="3.30.530.20:FF:000007">
    <property type="entry name" value="Major pollen allergen Bet v 1-A"/>
    <property type="match status" value="1"/>
</dbReference>
<accession>A0A9N7MXV9</accession>
<dbReference type="GO" id="GO:0038023">
    <property type="term" value="F:signaling receptor activity"/>
    <property type="evidence" value="ECO:0007669"/>
    <property type="project" value="TreeGrafter"/>
</dbReference>
<dbReference type="PANTHER" id="PTHR31213">
    <property type="entry name" value="OS08G0374000 PROTEIN-RELATED"/>
    <property type="match status" value="1"/>
</dbReference>
<evidence type="ECO:0000256" key="2">
    <source>
        <dbReference type="SAM" id="MobiDB-lite"/>
    </source>
</evidence>
<evidence type="ECO:0000313" key="4">
    <source>
        <dbReference type="EMBL" id="CAA0817538.1"/>
    </source>
</evidence>
<name>A0A9N7MXV9_STRHE</name>
<dbReference type="GO" id="GO:0010427">
    <property type="term" value="F:abscisic acid binding"/>
    <property type="evidence" value="ECO:0007669"/>
    <property type="project" value="TreeGrafter"/>
</dbReference>
<dbReference type="GO" id="GO:0006952">
    <property type="term" value="P:defense response"/>
    <property type="evidence" value="ECO:0007669"/>
    <property type="project" value="InterPro"/>
</dbReference>
<dbReference type="PANTHER" id="PTHR31213:SF174">
    <property type="entry name" value="MAJOR ALLERGEN PRU AR 1-LIKE"/>
    <property type="match status" value="1"/>
</dbReference>
<feature type="domain" description="Bet v I/Major latex protein" evidence="3">
    <location>
        <begin position="151"/>
        <end position="239"/>
    </location>
</feature>
<evidence type="ECO:0000259" key="3">
    <source>
        <dbReference type="Pfam" id="PF00407"/>
    </source>
</evidence>
<evidence type="ECO:0000313" key="5">
    <source>
        <dbReference type="Proteomes" id="UP001153555"/>
    </source>
</evidence>
<feature type="region of interest" description="Disordered" evidence="2">
    <location>
        <begin position="1"/>
        <end position="24"/>
    </location>
</feature>
<dbReference type="Gene3D" id="3.30.530.20">
    <property type="match status" value="1"/>
</dbReference>
<dbReference type="SUPFAM" id="SSF55961">
    <property type="entry name" value="Bet v1-like"/>
    <property type="match status" value="1"/>
</dbReference>
<dbReference type="AlphaFoldDB" id="A0A9N7MXV9"/>
<sequence length="245" mass="25790">MFSSNAASAEGRPCGAQPGGGGGGGGAKAAKFVLVERKLPVEIVTAGPGVTATTVQASDGFGAIGPMVTISNLAGADATNMVLAVATIVPAWSSAISTVATVQMTRDVAIGTWTATTMPSTAADDSGVAGTFRRMTSSSAASVGVTYSPFNYAKHRIDEIDEHNYTCKYTFIEGDALMDKLDHITYQVKFEPYGYGGCVCKVTSEYYTKDNVEIKEEDIEHGKDRAIGMYEVVEAYLLAHPHSYT</sequence>
<dbReference type="CDD" id="cd07816">
    <property type="entry name" value="Bet_v1-like"/>
    <property type="match status" value="1"/>
</dbReference>
<keyword evidence="5" id="KW-1185">Reference proteome</keyword>
<dbReference type="GO" id="GO:0005737">
    <property type="term" value="C:cytoplasm"/>
    <property type="evidence" value="ECO:0007669"/>
    <property type="project" value="TreeGrafter"/>
</dbReference>
<proteinExistence type="inferred from homology"/>
<comment type="similarity">
    <text evidence="1">Belongs to the BetVI family.</text>
</comment>
<reference evidence="4" key="1">
    <citation type="submission" date="2019-12" db="EMBL/GenBank/DDBJ databases">
        <authorList>
            <person name="Scholes J."/>
        </authorList>
    </citation>
    <scope>NUCLEOTIDE SEQUENCE</scope>
</reference>
<comment type="caution">
    <text evidence="4">The sequence shown here is derived from an EMBL/GenBank/DDBJ whole genome shotgun (WGS) entry which is preliminary data.</text>
</comment>
<dbReference type="Proteomes" id="UP001153555">
    <property type="component" value="Unassembled WGS sequence"/>
</dbReference>
<dbReference type="OrthoDB" id="1565598at2759"/>
<dbReference type="GO" id="GO:0004864">
    <property type="term" value="F:protein phosphatase inhibitor activity"/>
    <property type="evidence" value="ECO:0007669"/>
    <property type="project" value="TreeGrafter"/>
</dbReference>
<dbReference type="InterPro" id="IPR050279">
    <property type="entry name" value="Plant_def-hormone_signal"/>
</dbReference>
<dbReference type="EMBL" id="CACSLK010015970">
    <property type="protein sequence ID" value="CAA0817538.1"/>
    <property type="molecule type" value="Genomic_DNA"/>
</dbReference>
<dbReference type="GO" id="GO:0009738">
    <property type="term" value="P:abscisic acid-activated signaling pathway"/>
    <property type="evidence" value="ECO:0007669"/>
    <property type="project" value="TreeGrafter"/>
</dbReference>
<dbReference type="GO" id="GO:0005634">
    <property type="term" value="C:nucleus"/>
    <property type="evidence" value="ECO:0007669"/>
    <property type="project" value="TreeGrafter"/>
</dbReference>
<dbReference type="Pfam" id="PF00407">
    <property type="entry name" value="Bet_v_1"/>
    <property type="match status" value="1"/>
</dbReference>
<dbReference type="InterPro" id="IPR023393">
    <property type="entry name" value="START-like_dom_sf"/>
</dbReference>